<dbReference type="Pfam" id="PF09997">
    <property type="entry name" value="DUF2238"/>
    <property type="match status" value="1"/>
</dbReference>
<keyword evidence="4" id="KW-1185">Reference proteome</keyword>
<evidence type="ECO:0008006" key="5">
    <source>
        <dbReference type="Google" id="ProtNLM"/>
    </source>
</evidence>
<dbReference type="Proteomes" id="UP001209654">
    <property type="component" value="Unassembled WGS sequence"/>
</dbReference>
<evidence type="ECO:0000313" key="3">
    <source>
        <dbReference type="EMBL" id="GLB67837.1"/>
    </source>
</evidence>
<protein>
    <recommendedName>
        <fullName evidence="5">DUF2238 domain-containing protein</fullName>
    </recommendedName>
</protein>
<feature type="transmembrane region" description="Helical" evidence="2">
    <location>
        <begin position="121"/>
        <end position="142"/>
    </location>
</feature>
<feature type="transmembrane region" description="Helical" evidence="2">
    <location>
        <begin position="61"/>
        <end position="84"/>
    </location>
</feature>
<organism evidence="3 4">
    <name type="scientific">Arthrobacter mangrovi</name>
    <dbReference type="NCBI Taxonomy" id="2966350"/>
    <lineage>
        <taxon>Bacteria</taxon>
        <taxon>Bacillati</taxon>
        <taxon>Actinomycetota</taxon>
        <taxon>Actinomycetes</taxon>
        <taxon>Micrococcales</taxon>
        <taxon>Micrococcaceae</taxon>
        <taxon>Arthrobacter</taxon>
    </lineage>
</organism>
<dbReference type="RefSeq" id="WP_264795950.1">
    <property type="nucleotide sequence ID" value="NZ_BRVS01000009.1"/>
</dbReference>
<evidence type="ECO:0000313" key="4">
    <source>
        <dbReference type="Proteomes" id="UP001209654"/>
    </source>
</evidence>
<feature type="region of interest" description="Disordered" evidence="1">
    <location>
        <begin position="191"/>
        <end position="217"/>
    </location>
</feature>
<proteinExistence type="predicted"/>
<dbReference type="EMBL" id="BRVS01000009">
    <property type="protein sequence ID" value="GLB67837.1"/>
    <property type="molecule type" value="Genomic_DNA"/>
</dbReference>
<reference evidence="3 4" key="1">
    <citation type="journal article" date="2023" name="Int. J. Syst. Evol. Microbiol.">
        <title>Arthrobacter mangrovi sp. nov., an actinobacterium isolated from the rhizosphere of a mangrove.</title>
        <authorList>
            <person name="Hamada M."/>
            <person name="Saitou S."/>
            <person name="Enomoto N."/>
            <person name="Nanri K."/>
            <person name="Hidaka K."/>
            <person name="Miura T."/>
            <person name="Tamura T."/>
        </authorList>
    </citation>
    <scope>NUCLEOTIDE SEQUENCE [LARGE SCALE GENOMIC DNA]</scope>
    <source>
        <strain evidence="3 4">NBRC 112813</strain>
    </source>
</reference>
<evidence type="ECO:0000256" key="2">
    <source>
        <dbReference type="SAM" id="Phobius"/>
    </source>
</evidence>
<feature type="transmembrane region" description="Helical" evidence="2">
    <location>
        <begin position="20"/>
        <end position="49"/>
    </location>
</feature>
<evidence type="ECO:0000256" key="1">
    <source>
        <dbReference type="SAM" id="MobiDB-lite"/>
    </source>
</evidence>
<sequence length="217" mass="22240">MIDMLLRRPDGPSARIADGLRALGLLSVLAAFIGWGLVEVLLFLLVLLGQLLTRAAGTHPVLDGATSAVLLLASWSAVLAWYAAVPALDLAVHFAATGVLAALAFRLWLRWPEPAPQPAAGARAVLHVLSLGALLSVLWEFGEWFGYYLVSSEINVGYDDTVGDLAAGLLGSLAAGILLALRRPAADVAGGAGPHAGASGGSSGRPGGSYFPPADEG</sequence>
<keyword evidence="2" id="KW-0812">Transmembrane</keyword>
<name>A0ABQ5MV15_9MICC</name>
<accession>A0ABQ5MV15</accession>
<keyword evidence="2" id="KW-0472">Membrane</keyword>
<gene>
    <name evidence="3" type="ORF">AHIS1636_22770</name>
</gene>
<dbReference type="InterPro" id="IPR014509">
    <property type="entry name" value="YjdF-like"/>
</dbReference>
<keyword evidence="2" id="KW-1133">Transmembrane helix</keyword>
<feature type="transmembrane region" description="Helical" evidence="2">
    <location>
        <begin position="90"/>
        <end position="109"/>
    </location>
</feature>
<comment type="caution">
    <text evidence="3">The sequence shown here is derived from an EMBL/GenBank/DDBJ whole genome shotgun (WGS) entry which is preliminary data.</text>
</comment>
<feature type="compositionally biased region" description="Gly residues" evidence="1">
    <location>
        <begin position="191"/>
        <end position="207"/>
    </location>
</feature>